<dbReference type="EMBL" id="SJPW01000004">
    <property type="protein sequence ID" value="TWU54345.1"/>
    <property type="molecule type" value="Genomic_DNA"/>
</dbReference>
<evidence type="ECO:0000313" key="3">
    <source>
        <dbReference type="Proteomes" id="UP000318288"/>
    </source>
</evidence>
<proteinExistence type="predicted"/>
<name>A0A5C6EZV9_9BACT</name>
<sequence length="229" mass="25020">MNQNPYEPPGEKPEDDSSVGSESDDQAIATPVLAYTASGNLEAHSVVTWLESNDVQAYAVEDNSSVGSSLFGTVSQFHKPQVFVDTSDADRAGALILQFEQQRDLRHKDLADAPPIKAECEDCGATSEFPANQDGTTQTCPKCHAFIDVGEIDWPEDFDFEEAESVSTTPDNIEDAIDAASRLDSRGDWDEAIVAYKDAASRWPDHATYIGNCIREIEGKRNAANESRE</sequence>
<dbReference type="Proteomes" id="UP000318288">
    <property type="component" value="Unassembled WGS sequence"/>
</dbReference>
<reference evidence="2 3" key="1">
    <citation type="submission" date="2019-02" db="EMBL/GenBank/DDBJ databases">
        <title>Deep-cultivation of Planctomycetes and their phenomic and genomic characterization uncovers novel biology.</title>
        <authorList>
            <person name="Wiegand S."/>
            <person name="Jogler M."/>
            <person name="Boedeker C."/>
            <person name="Pinto D."/>
            <person name="Vollmers J."/>
            <person name="Rivas-Marin E."/>
            <person name="Kohn T."/>
            <person name="Peeters S.H."/>
            <person name="Heuer A."/>
            <person name="Rast P."/>
            <person name="Oberbeckmann S."/>
            <person name="Bunk B."/>
            <person name="Jeske O."/>
            <person name="Meyerdierks A."/>
            <person name="Storesund J.E."/>
            <person name="Kallscheuer N."/>
            <person name="Luecker S."/>
            <person name="Lage O.M."/>
            <person name="Pohl T."/>
            <person name="Merkel B.J."/>
            <person name="Hornburger P."/>
            <person name="Mueller R.-W."/>
            <person name="Bruemmer F."/>
            <person name="Labrenz M."/>
            <person name="Spormann A.M."/>
            <person name="Op Den Camp H."/>
            <person name="Overmann J."/>
            <person name="Amann R."/>
            <person name="Jetten M.S.M."/>
            <person name="Mascher T."/>
            <person name="Medema M.H."/>
            <person name="Devos D.P."/>
            <person name="Kaster A.-K."/>
            <person name="Ovreas L."/>
            <person name="Rohde M."/>
            <person name="Galperin M.Y."/>
            <person name="Jogler C."/>
        </authorList>
    </citation>
    <scope>NUCLEOTIDE SEQUENCE [LARGE SCALE GENOMIC DNA]</scope>
    <source>
        <strain evidence="2 3">Poly51</strain>
    </source>
</reference>
<organism evidence="2 3">
    <name type="scientific">Rubripirellula tenax</name>
    <dbReference type="NCBI Taxonomy" id="2528015"/>
    <lineage>
        <taxon>Bacteria</taxon>
        <taxon>Pseudomonadati</taxon>
        <taxon>Planctomycetota</taxon>
        <taxon>Planctomycetia</taxon>
        <taxon>Pirellulales</taxon>
        <taxon>Pirellulaceae</taxon>
        <taxon>Rubripirellula</taxon>
    </lineage>
</organism>
<evidence type="ECO:0000256" key="1">
    <source>
        <dbReference type="SAM" id="MobiDB-lite"/>
    </source>
</evidence>
<feature type="region of interest" description="Disordered" evidence="1">
    <location>
        <begin position="1"/>
        <end position="28"/>
    </location>
</feature>
<feature type="compositionally biased region" description="Acidic residues" evidence="1">
    <location>
        <begin position="13"/>
        <end position="25"/>
    </location>
</feature>
<comment type="caution">
    <text evidence="2">The sequence shown here is derived from an EMBL/GenBank/DDBJ whole genome shotgun (WGS) entry which is preliminary data.</text>
</comment>
<evidence type="ECO:0000313" key="2">
    <source>
        <dbReference type="EMBL" id="TWU54345.1"/>
    </source>
</evidence>
<keyword evidence="3" id="KW-1185">Reference proteome</keyword>
<dbReference type="AlphaFoldDB" id="A0A5C6EZV9"/>
<dbReference type="RefSeq" id="WP_146458579.1">
    <property type="nucleotide sequence ID" value="NZ_SJPW01000004.1"/>
</dbReference>
<gene>
    <name evidence="2" type="ORF">Poly51_30620</name>
</gene>
<dbReference type="OrthoDB" id="288709at2"/>
<accession>A0A5C6EZV9</accession>
<protein>
    <submittedName>
        <fullName evidence="2">Uncharacterized protein</fullName>
    </submittedName>
</protein>